<keyword evidence="5" id="KW-0808">Transferase</keyword>
<evidence type="ECO:0000256" key="8">
    <source>
        <dbReference type="ARBA" id="ARBA00022989"/>
    </source>
</evidence>
<comment type="catalytic activity">
    <reaction evidence="1">
        <text>ATP + protein L-histidine = ADP + protein N-phospho-L-histidine.</text>
        <dbReference type="EC" id="2.7.13.3"/>
    </reaction>
</comment>
<keyword evidence="4" id="KW-0597">Phosphoprotein</keyword>
<evidence type="ECO:0000256" key="5">
    <source>
        <dbReference type="ARBA" id="ARBA00022679"/>
    </source>
</evidence>
<evidence type="ECO:0000313" key="14">
    <source>
        <dbReference type="EMBL" id="NYD42248.1"/>
    </source>
</evidence>
<organism evidence="14 15">
    <name type="scientific">Nocardioides panaciterrulae</name>
    <dbReference type="NCBI Taxonomy" id="661492"/>
    <lineage>
        <taxon>Bacteria</taxon>
        <taxon>Bacillati</taxon>
        <taxon>Actinomycetota</taxon>
        <taxon>Actinomycetes</taxon>
        <taxon>Propionibacteriales</taxon>
        <taxon>Nocardioidaceae</taxon>
        <taxon>Nocardioides</taxon>
    </lineage>
</organism>
<feature type="domain" description="HAMP" evidence="13">
    <location>
        <begin position="177"/>
        <end position="230"/>
    </location>
</feature>
<dbReference type="EMBL" id="JACCBG010000001">
    <property type="protein sequence ID" value="NYD42248.1"/>
    <property type="molecule type" value="Genomic_DNA"/>
</dbReference>
<evidence type="ECO:0000256" key="6">
    <source>
        <dbReference type="ARBA" id="ARBA00022692"/>
    </source>
</evidence>
<feature type="transmembrane region" description="Helical" evidence="11">
    <location>
        <begin position="151"/>
        <end position="175"/>
    </location>
</feature>
<dbReference type="PANTHER" id="PTHR45436">
    <property type="entry name" value="SENSOR HISTIDINE KINASE YKOH"/>
    <property type="match status" value="1"/>
</dbReference>
<evidence type="ECO:0000256" key="10">
    <source>
        <dbReference type="ARBA" id="ARBA00023136"/>
    </source>
</evidence>
<dbReference type="Pfam" id="PF00512">
    <property type="entry name" value="HisKA"/>
    <property type="match status" value="1"/>
</dbReference>
<dbReference type="InterPro" id="IPR005467">
    <property type="entry name" value="His_kinase_dom"/>
</dbReference>
<dbReference type="PRINTS" id="PR00344">
    <property type="entry name" value="BCTRLSENSOR"/>
</dbReference>
<keyword evidence="10 11" id="KW-0472">Membrane</keyword>
<dbReference type="GO" id="GO:0000155">
    <property type="term" value="F:phosphorelay sensor kinase activity"/>
    <property type="evidence" value="ECO:0007669"/>
    <property type="project" value="InterPro"/>
</dbReference>
<dbReference type="SUPFAM" id="SSF47384">
    <property type="entry name" value="Homodimeric domain of signal transducing histidine kinase"/>
    <property type="match status" value="1"/>
</dbReference>
<dbReference type="EC" id="2.7.13.3" evidence="3"/>
<keyword evidence="7 14" id="KW-0418">Kinase</keyword>
<dbReference type="RefSeq" id="WP_179663907.1">
    <property type="nucleotide sequence ID" value="NZ_JACCBG010000001.1"/>
</dbReference>
<evidence type="ECO:0000259" key="13">
    <source>
        <dbReference type="PROSITE" id="PS50885"/>
    </source>
</evidence>
<dbReference type="Pfam" id="PF02518">
    <property type="entry name" value="HATPase_c"/>
    <property type="match status" value="1"/>
</dbReference>
<dbReference type="AlphaFoldDB" id="A0A7Y9JBC2"/>
<dbReference type="Gene3D" id="1.10.287.130">
    <property type="match status" value="1"/>
</dbReference>
<evidence type="ECO:0000256" key="2">
    <source>
        <dbReference type="ARBA" id="ARBA00004236"/>
    </source>
</evidence>
<name>A0A7Y9JBC2_9ACTN</name>
<dbReference type="PROSITE" id="PS50885">
    <property type="entry name" value="HAMP"/>
    <property type="match status" value="1"/>
</dbReference>
<evidence type="ECO:0000256" key="9">
    <source>
        <dbReference type="ARBA" id="ARBA00023012"/>
    </source>
</evidence>
<dbReference type="InterPro" id="IPR050428">
    <property type="entry name" value="TCS_sensor_his_kinase"/>
</dbReference>
<dbReference type="SMART" id="SM00387">
    <property type="entry name" value="HATPase_c"/>
    <property type="match status" value="1"/>
</dbReference>
<dbReference type="InterPro" id="IPR036890">
    <property type="entry name" value="HATPase_C_sf"/>
</dbReference>
<keyword evidence="8 11" id="KW-1133">Transmembrane helix</keyword>
<dbReference type="InterPro" id="IPR004358">
    <property type="entry name" value="Sig_transdc_His_kin-like_C"/>
</dbReference>
<dbReference type="PANTHER" id="PTHR45436:SF5">
    <property type="entry name" value="SENSOR HISTIDINE KINASE TRCS"/>
    <property type="match status" value="1"/>
</dbReference>
<dbReference type="InterPro" id="IPR036097">
    <property type="entry name" value="HisK_dim/P_sf"/>
</dbReference>
<dbReference type="InterPro" id="IPR003660">
    <property type="entry name" value="HAMP_dom"/>
</dbReference>
<keyword evidence="9" id="KW-0902">Two-component regulatory system</keyword>
<dbReference type="SMART" id="SM00388">
    <property type="entry name" value="HisKA"/>
    <property type="match status" value="1"/>
</dbReference>
<dbReference type="InterPro" id="IPR003661">
    <property type="entry name" value="HisK_dim/P_dom"/>
</dbReference>
<evidence type="ECO:0000256" key="7">
    <source>
        <dbReference type="ARBA" id="ARBA00022777"/>
    </source>
</evidence>
<evidence type="ECO:0000313" key="15">
    <source>
        <dbReference type="Proteomes" id="UP000535511"/>
    </source>
</evidence>
<protein>
    <recommendedName>
        <fullName evidence="3">histidine kinase</fullName>
        <ecNumber evidence="3">2.7.13.3</ecNumber>
    </recommendedName>
</protein>
<dbReference type="SUPFAM" id="SSF55874">
    <property type="entry name" value="ATPase domain of HSP90 chaperone/DNA topoisomerase II/histidine kinase"/>
    <property type="match status" value="1"/>
</dbReference>
<evidence type="ECO:0000259" key="12">
    <source>
        <dbReference type="PROSITE" id="PS50109"/>
    </source>
</evidence>
<proteinExistence type="predicted"/>
<dbReference type="Proteomes" id="UP000535511">
    <property type="component" value="Unassembled WGS sequence"/>
</dbReference>
<evidence type="ECO:0000256" key="11">
    <source>
        <dbReference type="SAM" id="Phobius"/>
    </source>
</evidence>
<dbReference type="PROSITE" id="PS50109">
    <property type="entry name" value="HIS_KIN"/>
    <property type="match status" value="1"/>
</dbReference>
<feature type="transmembrane region" description="Helical" evidence="11">
    <location>
        <begin position="15"/>
        <end position="38"/>
    </location>
</feature>
<dbReference type="GO" id="GO:0005886">
    <property type="term" value="C:plasma membrane"/>
    <property type="evidence" value="ECO:0007669"/>
    <property type="project" value="UniProtKB-SubCell"/>
</dbReference>
<keyword evidence="6 11" id="KW-0812">Transmembrane</keyword>
<reference evidence="14 15" key="1">
    <citation type="submission" date="2020-07" db="EMBL/GenBank/DDBJ databases">
        <title>Sequencing the genomes of 1000 actinobacteria strains.</title>
        <authorList>
            <person name="Klenk H.-P."/>
        </authorList>
    </citation>
    <scope>NUCLEOTIDE SEQUENCE [LARGE SCALE GENOMIC DNA]</scope>
    <source>
        <strain evidence="14 15">DSM 21350</strain>
    </source>
</reference>
<evidence type="ECO:0000256" key="4">
    <source>
        <dbReference type="ARBA" id="ARBA00022553"/>
    </source>
</evidence>
<dbReference type="Gene3D" id="3.30.565.10">
    <property type="entry name" value="Histidine kinase-like ATPase, C-terminal domain"/>
    <property type="match status" value="1"/>
</dbReference>
<evidence type="ECO:0000256" key="1">
    <source>
        <dbReference type="ARBA" id="ARBA00000085"/>
    </source>
</evidence>
<dbReference type="InterPro" id="IPR003594">
    <property type="entry name" value="HATPase_dom"/>
</dbReference>
<sequence length="460" mass="48157">MRTPRWLATSFRSQMVLTTMVLTALGMLVVTLGLQLIMHRVIQGNLDRVLHERADAVIAGADAASGSQLVVPEEVLDPGSRVYDADGRPVAGAEWRRVAAEMAELSHATSPRSLDIGEQYRLYARPFTTSSGRHGVVVVSESRHPYEETELYILLTSLVVGALVVVTVGVIARWATARALAPVAQMAERATDWSEHDLGRRFGLGPPINEISSLGATLDRLLERVAMTIRAEQRLTAELAHELRTPLAAIQGSADLALLRGGLSEEVRADLEQVAASSRVMAETISTLLDLARRAGDEPTATCRLGDVVEAVRPLVPAGPEGAGGAGGGVVGGTGDGGVGGTGWSEAVPDPAVRLAAPRDLVVRALSPVIENAVRHARSAISLRAVASASAVELHVHDDGPGVDDSVREQLFAPGTVGPGGGTGLGLGIARRVARSIGGDVELAEDDGPGATFVVRVPRL</sequence>
<accession>A0A7Y9JBC2</accession>
<gene>
    <name evidence="14" type="ORF">BJZ21_002331</name>
</gene>
<feature type="domain" description="Histidine kinase" evidence="12">
    <location>
        <begin position="238"/>
        <end position="460"/>
    </location>
</feature>
<comment type="subcellular location">
    <subcellularLocation>
        <location evidence="2">Cell membrane</location>
    </subcellularLocation>
</comment>
<comment type="caution">
    <text evidence="14">The sequence shown here is derived from an EMBL/GenBank/DDBJ whole genome shotgun (WGS) entry which is preliminary data.</text>
</comment>
<dbReference type="CDD" id="cd00082">
    <property type="entry name" value="HisKA"/>
    <property type="match status" value="1"/>
</dbReference>
<keyword evidence="15" id="KW-1185">Reference proteome</keyword>
<evidence type="ECO:0000256" key="3">
    <source>
        <dbReference type="ARBA" id="ARBA00012438"/>
    </source>
</evidence>